<dbReference type="EC" id="2.8.2.-" evidence="9"/>
<dbReference type="GO" id="GO:0016020">
    <property type="term" value="C:membrane"/>
    <property type="evidence" value="ECO:0007669"/>
    <property type="project" value="UniProtKB-SubCell"/>
</dbReference>
<dbReference type="InterPro" id="IPR027417">
    <property type="entry name" value="P-loop_NTPase"/>
</dbReference>
<sequence>MTPTKWKALIFFVVFLSASGFFYTQYYNECFLKNCPHLKYVGEDESRLFDITNESRKVSKNDIDFEKEDVIVFLHIQKTGGTFFGRNLVKNLDVDPPCICGFKGKKRCDCFTKNRKIWLFSRYSTGWLCGLHADWTELKSCVESKMDEKEGRHRNRRLHYITVLRNPILRYLSEWKHVARGATWKGSRLYCNGREATLEEVPFCYDDSDWMDVTLDEFLKCPHNLANNRQTRMLADLSKINCYNTTTMSSEERDFKMLQSAKKNLQDMAYFGLTEYQNYSQLLFEETFNVPFIDDFEQKEDTKGSKVKVDSYMERLKERNYLDIKLYEFAKDLFFWRVHNILNITV</sequence>
<comment type="similarity">
    <text evidence="2 9">Belongs to the sulfotransferase 6 family.</text>
</comment>
<evidence type="ECO:0000256" key="7">
    <source>
        <dbReference type="ARBA" id="ARBA00023136"/>
    </source>
</evidence>
<dbReference type="Gene3D" id="3.40.50.300">
    <property type="entry name" value="P-loop containing nucleotide triphosphate hydrolases"/>
    <property type="match status" value="1"/>
</dbReference>
<evidence type="ECO:0000256" key="9">
    <source>
        <dbReference type="RuleBase" id="RU364122"/>
    </source>
</evidence>
<gene>
    <name evidence="10" type="ORF">SNE40_001154</name>
</gene>
<dbReference type="PANTHER" id="PTHR12812:SF0">
    <property type="entry name" value="HEPARAN-SULFATE 6-O-SULFOTRANSFERASE"/>
    <property type="match status" value="1"/>
</dbReference>
<organism evidence="10 11">
    <name type="scientific">Patella caerulea</name>
    <name type="common">Rayed Mediterranean limpet</name>
    <dbReference type="NCBI Taxonomy" id="87958"/>
    <lineage>
        <taxon>Eukaryota</taxon>
        <taxon>Metazoa</taxon>
        <taxon>Spiralia</taxon>
        <taxon>Lophotrochozoa</taxon>
        <taxon>Mollusca</taxon>
        <taxon>Gastropoda</taxon>
        <taxon>Patellogastropoda</taxon>
        <taxon>Patelloidea</taxon>
        <taxon>Patellidae</taxon>
        <taxon>Patella</taxon>
    </lineage>
</organism>
<evidence type="ECO:0000313" key="11">
    <source>
        <dbReference type="Proteomes" id="UP001347796"/>
    </source>
</evidence>
<evidence type="ECO:0000256" key="3">
    <source>
        <dbReference type="ARBA" id="ARBA00022679"/>
    </source>
</evidence>
<evidence type="ECO:0000256" key="2">
    <source>
        <dbReference type="ARBA" id="ARBA00010109"/>
    </source>
</evidence>
<dbReference type="Pfam" id="PF03567">
    <property type="entry name" value="Sulfotransfer_2"/>
    <property type="match status" value="1"/>
</dbReference>
<dbReference type="Proteomes" id="UP001347796">
    <property type="component" value="Unassembled WGS sequence"/>
</dbReference>
<evidence type="ECO:0000256" key="8">
    <source>
        <dbReference type="ARBA" id="ARBA00023180"/>
    </source>
</evidence>
<dbReference type="InterPro" id="IPR010635">
    <property type="entry name" value="Heparan_SO4-6-sulfoTrfase"/>
</dbReference>
<keyword evidence="4" id="KW-0812">Transmembrane</keyword>
<evidence type="ECO:0000313" key="10">
    <source>
        <dbReference type="EMBL" id="KAK6195799.1"/>
    </source>
</evidence>
<comment type="caution">
    <text evidence="10">The sequence shown here is derived from an EMBL/GenBank/DDBJ whole genome shotgun (WGS) entry which is preliminary data.</text>
</comment>
<dbReference type="PANTHER" id="PTHR12812">
    <property type="entry name" value="HEPARAN SULFATE 6-O-SULFOTRANSFERASE 3"/>
    <property type="match status" value="1"/>
</dbReference>
<dbReference type="GO" id="GO:0017095">
    <property type="term" value="F:heparan sulfate 6-sulfotransferase activity"/>
    <property type="evidence" value="ECO:0007669"/>
    <property type="project" value="TreeGrafter"/>
</dbReference>
<proteinExistence type="inferred from homology"/>
<keyword evidence="8" id="KW-0325">Glycoprotein</keyword>
<keyword evidence="11" id="KW-1185">Reference proteome</keyword>
<evidence type="ECO:0000256" key="4">
    <source>
        <dbReference type="ARBA" id="ARBA00022692"/>
    </source>
</evidence>
<evidence type="ECO:0000256" key="6">
    <source>
        <dbReference type="ARBA" id="ARBA00022989"/>
    </source>
</evidence>
<accession>A0AAN8KDX2</accession>
<evidence type="ECO:0000256" key="5">
    <source>
        <dbReference type="ARBA" id="ARBA00022968"/>
    </source>
</evidence>
<name>A0AAN8KDX2_PATCE</name>
<comment type="function">
    <text evidence="9">6-O-sulfation enzyme which catalyzes the transfer of sulfate from 3'-phosphoadenosine 5'-phosphosulfate (PAPS) to position 6 of the N-sulfoglucosamine residue (GlcNS) of heparan sulfate.</text>
</comment>
<dbReference type="SUPFAM" id="SSF52540">
    <property type="entry name" value="P-loop containing nucleoside triphosphate hydrolases"/>
    <property type="match status" value="1"/>
</dbReference>
<reference evidence="10 11" key="1">
    <citation type="submission" date="2024-01" db="EMBL/GenBank/DDBJ databases">
        <title>The genome of the rayed Mediterranean limpet Patella caerulea (Linnaeus, 1758).</title>
        <authorList>
            <person name="Anh-Thu Weber A."/>
            <person name="Halstead-Nussloch G."/>
        </authorList>
    </citation>
    <scope>NUCLEOTIDE SEQUENCE [LARGE SCALE GENOMIC DNA]</scope>
    <source>
        <strain evidence="10">AATW-2023a</strain>
        <tissue evidence="10">Whole specimen</tissue>
    </source>
</reference>
<keyword evidence="7 9" id="KW-0472">Membrane</keyword>
<comment type="catalytic activity">
    <reaction evidence="9">
        <text>alpha-D-glucosaminyl-[heparan sulfate](n) + 3'-phosphoadenylyl sulfate = 6-sulfo-alpha-D-glucosaminyl-[heparan sulfate](n) + adenosine 3',5'-bisphosphate + H(+)</text>
        <dbReference type="Rhea" id="RHEA:56604"/>
        <dbReference type="Rhea" id="RHEA-COMP:9830"/>
        <dbReference type="Rhea" id="RHEA-COMP:14621"/>
        <dbReference type="ChEBI" id="CHEBI:15378"/>
        <dbReference type="ChEBI" id="CHEBI:58339"/>
        <dbReference type="ChEBI" id="CHEBI:58343"/>
        <dbReference type="ChEBI" id="CHEBI:58388"/>
        <dbReference type="ChEBI" id="CHEBI:140604"/>
    </reaction>
</comment>
<dbReference type="InterPro" id="IPR005331">
    <property type="entry name" value="Sulfotransferase"/>
</dbReference>
<dbReference type="AlphaFoldDB" id="A0AAN8KDX2"/>
<keyword evidence="5 9" id="KW-0735">Signal-anchor</keyword>
<evidence type="ECO:0000256" key="1">
    <source>
        <dbReference type="ARBA" id="ARBA00004606"/>
    </source>
</evidence>
<dbReference type="FunFam" id="3.40.50.300:FF:000347">
    <property type="entry name" value="Heparan-sulfate 6-O-sulfotransferase"/>
    <property type="match status" value="1"/>
</dbReference>
<dbReference type="EMBL" id="JAZGQO010000001">
    <property type="protein sequence ID" value="KAK6195799.1"/>
    <property type="molecule type" value="Genomic_DNA"/>
</dbReference>
<protein>
    <recommendedName>
        <fullName evidence="9">Heparan-sulfate 6-O-sulfotransferase</fullName>
        <ecNumber evidence="9">2.8.2.-</ecNumber>
    </recommendedName>
</protein>
<keyword evidence="6" id="KW-1133">Transmembrane helix</keyword>
<keyword evidence="3 9" id="KW-0808">Transferase</keyword>
<comment type="subcellular location">
    <subcellularLocation>
        <location evidence="1 9">Membrane</location>
        <topology evidence="1 9">Single-pass type II membrane protein</topology>
    </subcellularLocation>
</comment>